<proteinExistence type="predicted"/>
<accession>A0A6C0D634</accession>
<name>A0A6C0D634_9ZZZZ</name>
<dbReference type="AlphaFoldDB" id="A0A6C0D634"/>
<organism evidence="1">
    <name type="scientific">viral metagenome</name>
    <dbReference type="NCBI Taxonomy" id="1070528"/>
    <lineage>
        <taxon>unclassified sequences</taxon>
        <taxon>metagenomes</taxon>
        <taxon>organismal metagenomes</taxon>
    </lineage>
</organism>
<dbReference type="EMBL" id="MN739538">
    <property type="protein sequence ID" value="QHT11822.1"/>
    <property type="molecule type" value="Genomic_DNA"/>
</dbReference>
<reference evidence="1" key="1">
    <citation type="journal article" date="2020" name="Nature">
        <title>Giant virus diversity and host interactions through global metagenomics.</title>
        <authorList>
            <person name="Schulz F."/>
            <person name="Roux S."/>
            <person name="Paez-Espino D."/>
            <person name="Jungbluth S."/>
            <person name="Walsh D.A."/>
            <person name="Denef V.J."/>
            <person name="McMahon K.D."/>
            <person name="Konstantinidis K.T."/>
            <person name="Eloe-Fadrosh E.A."/>
            <person name="Kyrpides N.C."/>
            <person name="Woyke T."/>
        </authorList>
    </citation>
    <scope>NUCLEOTIDE SEQUENCE</scope>
    <source>
        <strain evidence="1">GVMAG-M-3300023174-124</strain>
    </source>
</reference>
<evidence type="ECO:0000313" key="1">
    <source>
        <dbReference type="EMBL" id="QHT11822.1"/>
    </source>
</evidence>
<protein>
    <submittedName>
        <fullName evidence="1">Uncharacterized protein</fullName>
    </submittedName>
</protein>
<sequence length="216" mass="24468">MQTRKIISVGLLILIIVISLVFSEVMRPGSKESLAGLNILSPEDKNTINELLTKPIVPITDTRYTDGRDTYSKIREIYTYANKYTLLATIYNSISNNLINAVTKYIEVAPRLDSNGKKIDPDAISKSNIDKIKGVIINNNNKIPFEKIDMIQSIIFGNSKNNVHDRELQKLFDFHESEWVNVIQNYIKKFDLSGNPNAVVAKGYGDSKIDPMYLIR</sequence>